<sequence length="224" mass="25741">MSVTDEYRCFVGGLSWNITDRGLEDTFRKFGRVLEAKVMVNRDTGRSRGFGFVSFADEDALDEAIERLHGKELDGRLISVTIAKPKAEGEIGVRDYGNGYRKDGGRGTTSGSDCFKCGRSGHWARDCSNDRSHSSYRDRYTGGRGDRYSDYEKDRDHYYGKSSSGRRGDRDDYYEHNGDRYSGYVDRESRRDRERYSSSSYRDRSGPYDRPSRDGGRRSSYDRN</sequence>
<dbReference type="EMBL" id="CM055095">
    <property type="protein sequence ID" value="KAJ7559629.1"/>
    <property type="molecule type" value="Genomic_DNA"/>
</dbReference>
<protein>
    <submittedName>
        <fullName evidence="1">Uncharacterized protein</fullName>
    </submittedName>
</protein>
<name>A0ACC2DZK6_DIPCM</name>
<keyword evidence="2" id="KW-1185">Reference proteome</keyword>
<accession>A0ACC2DZK6</accession>
<comment type="caution">
    <text evidence="1">The sequence shown here is derived from an EMBL/GenBank/DDBJ whole genome shotgun (WGS) entry which is preliminary data.</text>
</comment>
<evidence type="ECO:0000313" key="1">
    <source>
        <dbReference type="EMBL" id="KAJ7559629.1"/>
    </source>
</evidence>
<dbReference type="Proteomes" id="UP001162992">
    <property type="component" value="Chromosome 4"/>
</dbReference>
<gene>
    <name evidence="1" type="ORF">O6H91_04G094300</name>
</gene>
<organism evidence="1 2">
    <name type="scientific">Diphasiastrum complanatum</name>
    <name type="common">Issler's clubmoss</name>
    <name type="synonym">Lycopodium complanatum</name>
    <dbReference type="NCBI Taxonomy" id="34168"/>
    <lineage>
        <taxon>Eukaryota</taxon>
        <taxon>Viridiplantae</taxon>
        <taxon>Streptophyta</taxon>
        <taxon>Embryophyta</taxon>
        <taxon>Tracheophyta</taxon>
        <taxon>Lycopodiopsida</taxon>
        <taxon>Lycopodiales</taxon>
        <taxon>Lycopodiaceae</taxon>
        <taxon>Lycopodioideae</taxon>
        <taxon>Diphasiastrum</taxon>
    </lineage>
</organism>
<proteinExistence type="predicted"/>
<reference evidence="2" key="1">
    <citation type="journal article" date="2024" name="Proc. Natl. Acad. Sci. U.S.A.">
        <title>Extraordinary preservation of gene collinearity over three hundred million years revealed in homosporous lycophytes.</title>
        <authorList>
            <person name="Li C."/>
            <person name="Wickell D."/>
            <person name="Kuo L.Y."/>
            <person name="Chen X."/>
            <person name="Nie B."/>
            <person name="Liao X."/>
            <person name="Peng D."/>
            <person name="Ji J."/>
            <person name="Jenkins J."/>
            <person name="Williams M."/>
            <person name="Shu S."/>
            <person name="Plott C."/>
            <person name="Barry K."/>
            <person name="Rajasekar S."/>
            <person name="Grimwood J."/>
            <person name="Han X."/>
            <person name="Sun S."/>
            <person name="Hou Z."/>
            <person name="He W."/>
            <person name="Dai G."/>
            <person name="Sun C."/>
            <person name="Schmutz J."/>
            <person name="Leebens-Mack J.H."/>
            <person name="Li F.W."/>
            <person name="Wang L."/>
        </authorList>
    </citation>
    <scope>NUCLEOTIDE SEQUENCE [LARGE SCALE GENOMIC DNA]</scope>
    <source>
        <strain evidence="2">cv. PW_Plant_1</strain>
    </source>
</reference>
<evidence type="ECO:0000313" key="2">
    <source>
        <dbReference type="Proteomes" id="UP001162992"/>
    </source>
</evidence>